<dbReference type="EMBL" id="CP001107">
    <property type="protein sequence ID" value="ACR74327.1"/>
    <property type="molecule type" value="Genomic_DNA"/>
</dbReference>
<name>C4ZC37_AGARV</name>
<dbReference type="AlphaFoldDB" id="C4ZC37"/>
<organism evidence="1 2">
    <name type="scientific">Agathobacter rectalis (strain ATCC 33656 / DSM 3377 / JCM 17463 / KCTC 5835 / VPI 0990)</name>
    <name type="common">Eubacterium rectale</name>
    <dbReference type="NCBI Taxonomy" id="515619"/>
    <lineage>
        <taxon>Bacteria</taxon>
        <taxon>Bacillati</taxon>
        <taxon>Bacillota</taxon>
        <taxon>Clostridia</taxon>
        <taxon>Lachnospirales</taxon>
        <taxon>Lachnospiraceae</taxon>
        <taxon>Agathobacter</taxon>
    </lineage>
</organism>
<accession>C4ZC37</accession>
<dbReference type="Proteomes" id="UP000001477">
    <property type="component" value="Chromosome"/>
</dbReference>
<dbReference type="PaxDb" id="515619-EUBREC_0536"/>
<evidence type="ECO:0000313" key="1">
    <source>
        <dbReference type="EMBL" id="ACR74327.1"/>
    </source>
</evidence>
<sequence>MTDETGFYAPSMAHNALPSRPWPGISAPLSIILTDSKQLLYALQ</sequence>
<evidence type="ECO:0000313" key="2">
    <source>
        <dbReference type="Proteomes" id="UP000001477"/>
    </source>
</evidence>
<proteinExistence type="predicted"/>
<gene>
    <name evidence="1" type="ordered locus">EUBREC_0536</name>
</gene>
<protein>
    <submittedName>
        <fullName evidence="1">Uncharacterized protein</fullName>
    </submittedName>
</protein>
<reference evidence="1 2" key="1">
    <citation type="journal article" date="2009" name="Proc. Natl. Acad. Sci. U.S.A.">
        <title>Characterizing a model human gut microbiota composed of members of its two dominant bacterial phyla.</title>
        <authorList>
            <person name="Mahowald M.A."/>
            <person name="Rey F.E."/>
            <person name="Seedorf H."/>
            <person name="Turnbaugh P.J."/>
            <person name="Fulton R.S."/>
            <person name="Wollam A."/>
            <person name="Shah N."/>
            <person name="Wang C."/>
            <person name="Magrini V."/>
            <person name="Wilson R.K."/>
            <person name="Cantarel B.L."/>
            <person name="Coutinho P.M."/>
            <person name="Henrissat B."/>
            <person name="Crock L.W."/>
            <person name="Russell A."/>
            <person name="Verberkmoes N.C."/>
            <person name="Hettich R.L."/>
            <person name="Gordon J.I."/>
        </authorList>
    </citation>
    <scope>NUCLEOTIDE SEQUENCE [LARGE SCALE GENOMIC DNA]</scope>
    <source>
        <strain evidence="2">ATCC 33656 / DSM 3377 / JCM 17463 / KCTC 5835 / LMG 30912 / VPI 0990</strain>
    </source>
</reference>
<dbReference type="KEGG" id="ere:EUBREC_0536"/>
<dbReference type="HOGENOM" id="CLU_3233770_0_0_9"/>